<feature type="repeat" description="WD" evidence="3">
    <location>
        <begin position="983"/>
        <end position="1024"/>
    </location>
</feature>
<dbReference type="Pfam" id="PF13365">
    <property type="entry name" value="Trypsin_2"/>
    <property type="match status" value="1"/>
</dbReference>
<dbReference type="InterPro" id="IPR049052">
    <property type="entry name" value="nSTAND1"/>
</dbReference>
<feature type="region of interest" description="Disordered" evidence="4">
    <location>
        <begin position="1105"/>
        <end position="1134"/>
    </location>
</feature>
<dbReference type="EMBL" id="BMSA01000025">
    <property type="protein sequence ID" value="GGT80216.1"/>
    <property type="molecule type" value="Genomic_DNA"/>
</dbReference>
<dbReference type="SUPFAM" id="SSF50998">
    <property type="entry name" value="Quinoprotein alcohol dehydrogenase-like"/>
    <property type="match status" value="1"/>
</dbReference>
<dbReference type="CDD" id="cd00200">
    <property type="entry name" value="WD40"/>
    <property type="match status" value="2"/>
</dbReference>
<reference evidence="6" key="2">
    <citation type="submission" date="2020-09" db="EMBL/GenBank/DDBJ databases">
        <authorList>
            <person name="Sun Q."/>
            <person name="Ohkuma M."/>
        </authorList>
    </citation>
    <scope>NUCLEOTIDE SEQUENCE</scope>
    <source>
        <strain evidence="6">JCM 4125</strain>
    </source>
</reference>
<proteinExistence type="predicted"/>
<dbReference type="InterPro" id="IPR011047">
    <property type="entry name" value="Quinoprotein_ADH-like_sf"/>
</dbReference>
<dbReference type="Pfam" id="PF20703">
    <property type="entry name" value="nSTAND1"/>
    <property type="match status" value="1"/>
</dbReference>
<dbReference type="Pfam" id="PF00400">
    <property type="entry name" value="WD40"/>
    <property type="match status" value="11"/>
</dbReference>
<feature type="repeat" description="WD" evidence="3">
    <location>
        <begin position="1278"/>
        <end position="1311"/>
    </location>
</feature>
<evidence type="ECO:0000313" key="6">
    <source>
        <dbReference type="EMBL" id="GGT80216.1"/>
    </source>
</evidence>
<evidence type="ECO:0000256" key="4">
    <source>
        <dbReference type="SAM" id="MobiDB-lite"/>
    </source>
</evidence>
<feature type="repeat" description="WD" evidence="3">
    <location>
        <begin position="953"/>
        <end position="973"/>
    </location>
</feature>
<dbReference type="PROSITE" id="PS50082">
    <property type="entry name" value="WD_REPEATS_2"/>
    <property type="match status" value="11"/>
</dbReference>
<feature type="repeat" description="WD" evidence="3">
    <location>
        <begin position="1033"/>
        <end position="1067"/>
    </location>
</feature>
<dbReference type="SUPFAM" id="SSF50965">
    <property type="entry name" value="Galactose oxidase, central domain"/>
    <property type="match status" value="1"/>
</dbReference>
<evidence type="ECO:0000259" key="5">
    <source>
        <dbReference type="Pfam" id="PF20703"/>
    </source>
</evidence>
<dbReference type="SUPFAM" id="SSF52540">
    <property type="entry name" value="P-loop containing nucleoside triphosphate hydrolases"/>
    <property type="match status" value="1"/>
</dbReference>
<dbReference type="InterPro" id="IPR001680">
    <property type="entry name" value="WD40_rpt"/>
</dbReference>
<dbReference type="InterPro" id="IPR009003">
    <property type="entry name" value="Peptidase_S1_PA"/>
</dbReference>
<dbReference type="InterPro" id="IPR019775">
    <property type="entry name" value="WD40_repeat_CS"/>
</dbReference>
<dbReference type="PRINTS" id="PR00320">
    <property type="entry name" value="GPROTEINBRPT"/>
</dbReference>
<dbReference type="InterPro" id="IPR020472">
    <property type="entry name" value="WD40_PAC1"/>
</dbReference>
<sequence length="1357" mass="143309">MVGAGFLAGDGVVVTCAHVVRAADGGPGGRVEVRFPHLPQAPVAAGTVLTAGAWRAPEAEDVAAVRLESVPLPARPAPLGSAAGCRGHRVFSFGFPAQAPERGHFGYGAAGDLLPADGAGTMLQLTQANDLTTGFSGGPVVDEVTGLVVGMVTAITAPDAHHRGLGIAYATPAEVLREVVPGLAEQQVFPYRGLEPFSVRDAAWFHGRGAAVDSVLEALRRHRLVLLLGPSGAGKSSLVQAGVLPALTDGRLPGSDRWLPLVARPGQDLPAGLEHAGLLDAGADGIGPAVERRLAAEPDRDRLVVVIDQFEELLTRPPAPDGRPDPRPDAVRQLTEVAAQAPVSVVMVMRDDFYPRLAALFPQLLEAATPGLVNIPAALGVGELHDIITRPAQDAGARIEDGLPERVIEDLRAADPDRNAPATLLPPLQLALHQLWERRVDGRLTHQAYQQIGEVTGILAAWCNNALDRLPAEHRPTARRLLTALVRPADEAHAIPATRQQVPLDRLRALAADPQLAGHSADAAFTGVLAALTRDRIIITGTASRPDRPGEPMAELIHDALLRDWGDLREWIARDHRFQTWLHRVTDQNVRHIASGLPADLLAGTDLAEGLEWARQRPLPTDIAAFLTASSKREQATVRRTRRLNAVLAGMLALALVAAGLALWQRGQAIDAREAAVVTQHQAESRQLAAQSRALLKTDPDLASLLAVQAYRISHTDEAAVSLFDAGATGLKGLFTGVAGVGKRVAFAPDGRTLAIVANHTVRLWDTATGERRADFSDRIDWATGVTFSPDGKTLVTTGGNLPQLWNAATGEQRDIPTGHMGFADSAVYSPDGKVLATVGLSDVRLWDMPSGRKRHTLNGNDGSTETPAFSPDGKTLATTGENGTVTLWDTATGRQRDVLTGHKGRVNSVAFSPDGRTLATAGLDSTLRMWDPATGRHLGTLSLGTWATSAVFSPDGRTLATAGRDEVVRLWDTATYVERGTLTGHEGEVDVLAFSADGRTLASAGRDKTVRLWDTTTGAPRLAFTAYDGHTVHSAAYSPDGKSLATAGYDGVVQVWDTATGVERGTLTDEDLSVNSVAYSPNGKTLATAGSDGVVRVWDTATGEERDTLSHEDHSVRSVAYSPDGGTLATGDDDGTVRLWDTATGTERDTLTGHKGSVTSVVFSPDGKTLATSGEDGTARLWDTATGTERHVLKGHDGSVEAVAFSPDGRTLAGAGSDEAVRLWDATTGAERSTLTGHNGVVSSVAFSPDGKTLASTGEDKTVRLWDTATGAQRYALLGHRGFPSLVVFSPDGRTLASAGDGGEVRVWNVALPDADDDVRKICQALGRDFTRAERSQYLKGLPMDPVCPAAASRGR</sequence>
<dbReference type="SUPFAM" id="SSF50494">
    <property type="entry name" value="Trypsin-like serine proteases"/>
    <property type="match status" value="1"/>
</dbReference>
<dbReference type="Gene3D" id="3.40.50.300">
    <property type="entry name" value="P-loop containing nucleotide triphosphate hydrolases"/>
    <property type="match status" value="1"/>
</dbReference>
<feature type="compositionally biased region" description="Basic and acidic residues" evidence="4">
    <location>
        <begin position="1105"/>
        <end position="1117"/>
    </location>
</feature>
<dbReference type="InterPro" id="IPR015943">
    <property type="entry name" value="WD40/YVTN_repeat-like_dom_sf"/>
</dbReference>
<feature type="repeat" description="WD" evidence="3">
    <location>
        <begin position="1110"/>
        <end position="1151"/>
    </location>
</feature>
<dbReference type="PROSITE" id="PS00678">
    <property type="entry name" value="WD_REPEATS_1"/>
    <property type="match status" value="8"/>
</dbReference>
<dbReference type="InterPro" id="IPR011043">
    <property type="entry name" value="Gal_Oxase/kelch_b-propeller"/>
</dbReference>
<feature type="repeat" description="WD" evidence="3">
    <location>
        <begin position="1068"/>
        <end position="1109"/>
    </location>
</feature>
<reference evidence="6" key="1">
    <citation type="journal article" date="2014" name="Int. J. Syst. Evol. Microbiol.">
        <title>Complete genome sequence of Corynebacterium casei LMG S-19264T (=DSM 44701T), isolated from a smear-ripened cheese.</title>
        <authorList>
            <consortium name="US DOE Joint Genome Institute (JGI-PGF)"/>
            <person name="Walter F."/>
            <person name="Albersmeier A."/>
            <person name="Kalinowski J."/>
            <person name="Ruckert C."/>
        </authorList>
    </citation>
    <scope>NUCLEOTIDE SEQUENCE</scope>
    <source>
        <strain evidence="6">JCM 4125</strain>
    </source>
</reference>
<accession>A0A918LZT9</accession>
<feature type="domain" description="Novel STAND NTPase 1" evidence="5">
    <location>
        <begin position="190"/>
        <end position="589"/>
    </location>
</feature>
<feature type="repeat" description="WD" evidence="3">
    <location>
        <begin position="1236"/>
        <end position="1277"/>
    </location>
</feature>
<dbReference type="PANTHER" id="PTHR19879:SF9">
    <property type="entry name" value="TRANSCRIPTION INITIATION FACTOR TFIID SUBUNIT 5"/>
    <property type="match status" value="1"/>
</dbReference>
<protein>
    <recommendedName>
        <fullName evidence="5">Novel STAND NTPase 1 domain-containing protein</fullName>
    </recommendedName>
</protein>
<organism evidence="6 7">
    <name type="scientific">Streptomyces phaeofaciens</name>
    <dbReference type="NCBI Taxonomy" id="68254"/>
    <lineage>
        <taxon>Bacteria</taxon>
        <taxon>Bacillati</taxon>
        <taxon>Actinomycetota</taxon>
        <taxon>Actinomycetes</taxon>
        <taxon>Kitasatosporales</taxon>
        <taxon>Streptomycetaceae</taxon>
        <taxon>Streptomyces</taxon>
    </lineage>
</organism>
<keyword evidence="2" id="KW-0677">Repeat</keyword>
<evidence type="ECO:0000256" key="3">
    <source>
        <dbReference type="PROSITE-ProRule" id="PRU00221"/>
    </source>
</evidence>
<comment type="caution">
    <text evidence="6">The sequence shown here is derived from an EMBL/GenBank/DDBJ whole genome shotgun (WGS) entry which is preliminary data.</text>
</comment>
<dbReference type="InterPro" id="IPR036322">
    <property type="entry name" value="WD40_repeat_dom_sf"/>
</dbReference>
<dbReference type="SUPFAM" id="SSF50978">
    <property type="entry name" value="WD40 repeat-like"/>
    <property type="match status" value="1"/>
</dbReference>
<feature type="repeat" description="WD" evidence="3">
    <location>
        <begin position="900"/>
        <end position="941"/>
    </location>
</feature>
<dbReference type="InterPro" id="IPR027417">
    <property type="entry name" value="P-loop_NTPase"/>
</dbReference>
<dbReference type="Gene3D" id="2.40.10.120">
    <property type="match status" value="1"/>
</dbReference>
<dbReference type="PROSITE" id="PS50294">
    <property type="entry name" value="WD_REPEATS_REGION"/>
    <property type="match status" value="11"/>
</dbReference>
<gene>
    <name evidence="6" type="ORF">GCM10010226_68480</name>
</gene>
<evidence type="ECO:0000256" key="2">
    <source>
        <dbReference type="ARBA" id="ARBA00022737"/>
    </source>
</evidence>
<feature type="repeat" description="WD" evidence="3">
    <location>
        <begin position="1194"/>
        <end position="1235"/>
    </location>
</feature>
<evidence type="ECO:0000256" key="1">
    <source>
        <dbReference type="ARBA" id="ARBA00022574"/>
    </source>
</evidence>
<feature type="repeat" description="WD" evidence="3">
    <location>
        <begin position="858"/>
        <end position="899"/>
    </location>
</feature>
<feature type="repeat" description="WD" evidence="3">
    <location>
        <begin position="1152"/>
        <end position="1193"/>
    </location>
</feature>
<evidence type="ECO:0000313" key="7">
    <source>
        <dbReference type="Proteomes" id="UP000646776"/>
    </source>
</evidence>
<dbReference type="Gene3D" id="2.130.10.10">
    <property type="entry name" value="YVTN repeat-like/Quinoprotein amine dehydrogenase"/>
    <property type="match status" value="5"/>
</dbReference>
<dbReference type="PANTHER" id="PTHR19879">
    <property type="entry name" value="TRANSCRIPTION INITIATION FACTOR TFIID"/>
    <property type="match status" value="1"/>
</dbReference>
<name>A0A918LZT9_9ACTN</name>
<keyword evidence="1 3" id="KW-0853">WD repeat</keyword>
<dbReference type="Proteomes" id="UP000646776">
    <property type="component" value="Unassembled WGS sequence"/>
</dbReference>
<keyword evidence="7" id="KW-1185">Reference proteome</keyword>
<dbReference type="SMART" id="SM00320">
    <property type="entry name" value="WD40"/>
    <property type="match status" value="14"/>
</dbReference>